<evidence type="ECO:0000313" key="4">
    <source>
        <dbReference type="EMBL" id="KAG2542624.1"/>
    </source>
</evidence>
<dbReference type="InterPro" id="IPR046349">
    <property type="entry name" value="C1-like_sf"/>
</dbReference>
<accession>A0A8T0N689</accession>
<evidence type="ECO:0000256" key="1">
    <source>
        <dbReference type="ARBA" id="ARBA00022737"/>
    </source>
</evidence>
<feature type="domain" description="DC1" evidence="3">
    <location>
        <begin position="88"/>
        <end position="136"/>
    </location>
</feature>
<proteinExistence type="predicted"/>
<feature type="compositionally biased region" description="Basic and acidic residues" evidence="2">
    <location>
        <begin position="1"/>
        <end position="20"/>
    </location>
</feature>
<organism evidence="4 5">
    <name type="scientific">Panicum virgatum</name>
    <name type="common">Blackwell switchgrass</name>
    <dbReference type="NCBI Taxonomy" id="38727"/>
    <lineage>
        <taxon>Eukaryota</taxon>
        <taxon>Viridiplantae</taxon>
        <taxon>Streptophyta</taxon>
        <taxon>Embryophyta</taxon>
        <taxon>Tracheophyta</taxon>
        <taxon>Spermatophyta</taxon>
        <taxon>Magnoliopsida</taxon>
        <taxon>Liliopsida</taxon>
        <taxon>Poales</taxon>
        <taxon>Poaceae</taxon>
        <taxon>PACMAD clade</taxon>
        <taxon>Panicoideae</taxon>
        <taxon>Panicodae</taxon>
        <taxon>Paniceae</taxon>
        <taxon>Panicinae</taxon>
        <taxon>Panicum</taxon>
        <taxon>Panicum sect. Hiantes</taxon>
    </lineage>
</organism>
<keyword evidence="5" id="KW-1185">Reference proteome</keyword>
<evidence type="ECO:0000256" key="2">
    <source>
        <dbReference type="SAM" id="MobiDB-lite"/>
    </source>
</evidence>
<sequence>METDRFSDLERTPRPAERARACSPSGSDSRSRARQPAVTAPSGVQTTKRVQDHLATSSASHTRTSARVASSLSNSQFAMARAIRHAAHQEHHLFLVDSGGSSGSDRGFVCDGCRCPGAGLRYLCGACDFDLHGPCATAPGAAWFFFHGQHPLAFEVAGGGSGGEPRRRCDICETDIRGMHYRCRPCGFDVHPVCAQLPGAAVSPLHPEHVVMLSVGAPEECARCGVDCVWRYRCGLCDVNIHPRCLLGTDQTPLNIPKSN</sequence>
<feature type="region of interest" description="Disordered" evidence="2">
    <location>
        <begin position="1"/>
        <end position="50"/>
    </location>
</feature>
<dbReference type="SUPFAM" id="SSF57889">
    <property type="entry name" value="Cysteine-rich domain"/>
    <property type="match status" value="2"/>
</dbReference>
<dbReference type="EMBL" id="CM029054">
    <property type="protein sequence ID" value="KAG2542624.1"/>
    <property type="molecule type" value="Genomic_DNA"/>
</dbReference>
<dbReference type="Pfam" id="PF03107">
    <property type="entry name" value="C1_2"/>
    <property type="match status" value="2"/>
</dbReference>
<comment type="caution">
    <text evidence="4">The sequence shown here is derived from an EMBL/GenBank/DDBJ whole genome shotgun (WGS) entry which is preliminary data.</text>
</comment>
<name>A0A8T0N689_PANVG</name>
<protein>
    <recommendedName>
        <fullName evidence="3">DC1 domain-containing protein</fullName>
    </recommendedName>
</protein>
<dbReference type="PANTHER" id="PTHR47841">
    <property type="entry name" value="DIACYLGLYCEROL KINASE THETA-LIKE-RELATED"/>
    <property type="match status" value="1"/>
</dbReference>
<evidence type="ECO:0000259" key="3">
    <source>
        <dbReference type="Pfam" id="PF03107"/>
    </source>
</evidence>
<dbReference type="AlphaFoldDB" id="A0A8T0N689"/>
<gene>
    <name evidence="4" type="ORF">PVAP13_9NG650000</name>
</gene>
<reference evidence="4" key="1">
    <citation type="submission" date="2020-05" db="EMBL/GenBank/DDBJ databases">
        <title>WGS assembly of Panicum virgatum.</title>
        <authorList>
            <person name="Lovell J.T."/>
            <person name="Jenkins J."/>
            <person name="Shu S."/>
            <person name="Juenger T.E."/>
            <person name="Schmutz J."/>
        </authorList>
    </citation>
    <scope>NUCLEOTIDE SEQUENCE</scope>
    <source>
        <strain evidence="4">AP13</strain>
    </source>
</reference>
<dbReference type="Proteomes" id="UP000823388">
    <property type="component" value="Chromosome 9N"/>
</dbReference>
<feature type="domain" description="DC1" evidence="3">
    <location>
        <begin position="146"/>
        <end position="195"/>
    </location>
</feature>
<keyword evidence="1" id="KW-0677">Repeat</keyword>
<dbReference type="PANTHER" id="PTHR47841:SF16">
    <property type="entry name" value="DC1 DOMAIN-CONTAINING PROTEIN"/>
    <property type="match status" value="1"/>
</dbReference>
<evidence type="ECO:0000313" key="5">
    <source>
        <dbReference type="Proteomes" id="UP000823388"/>
    </source>
</evidence>
<dbReference type="InterPro" id="IPR004146">
    <property type="entry name" value="DC1"/>
</dbReference>